<dbReference type="EMBL" id="VJZD01000170">
    <property type="protein sequence ID" value="MPY35636.1"/>
    <property type="molecule type" value="Genomic_DNA"/>
</dbReference>
<feature type="compositionally biased region" description="Low complexity" evidence="6">
    <location>
        <begin position="11"/>
        <end position="21"/>
    </location>
</feature>
<comment type="similarity">
    <text evidence="2">Belongs to the peptidase M20A family.</text>
</comment>
<evidence type="ECO:0000256" key="1">
    <source>
        <dbReference type="ARBA" id="ARBA00001947"/>
    </source>
</evidence>
<feature type="region of interest" description="Disordered" evidence="6">
    <location>
        <begin position="1"/>
        <end position="21"/>
    </location>
</feature>
<protein>
    <submittedName>
        <fullName evidence="8">M20/M25/M40 family metallo-hydrolase</fullName>
    </submittedName>
</protein>
<evidence type="ECO:0000256" key="6">
    <source>
        <dbReference type="SAM" id="MobiDB-lite"/>
    </source>
</evidence>
<evidence type="ECO:0000313" key="8">
    <source>
        <dbReference type="EMBL" id="MPY35636.1"/>
    </source>
</evidence>
<dbReference type="FunFam" id="1.10.150.900:FF:000002">
    <property type="entry name" value="M20/M25/M40 family peptidase"/>
    <property type="match status" value="1"/>
</dbReference>
<organism evidence="8 9">
    <name type="scientific">Streptomyces adustus</name>
    <dbReference type="NCBI Taxonomy" id="1609272"/>
    <lineage>
        <taxon>Bacteria</taxon>
        <taxon>Bacillati</taxon>
        <taxon>Actinomycetota</taxon>
        <taxon>Actinomycetes</taxon>
        <taxon>Kitasatosporales</taxon>
        <taxon>Streptomycetaceae</taxon>
        <taxon>Streptomyces</taxon>
    </lineage>
</organism>
<proteinExistence type="inferred from homology"/>
<dbReference type="Gene3D" id="3.30.70.360">
    <property type="match status" value="1"/>
</dbReference>
<dbReference type="InterPro" id="IPR036264">
    <property type="entry name" value="Bact_exopeptidase_dim_dom"/>
</dbReference>
<dbReference type="Gene3D" id="1.10.150.900">
    <property type="match status" value="1"/>
</dbReference>
<dbReference type="SUPFAM" id="SSF53187">
    <property type="entry name" value="Zn-dependent exopeptidases"/>
    <property type="match status" value="1"/>
</dbReference>
<dbReference type="AlphaFoldDB" id="A0A5N8VLC9"/>
<accession>A0A5N8VLC9</accession>
<dbReference type="PANTHER" id="PTHR43808:SF8">
    <property type="entry name" value="PEPTIDASE M20 DIMERISATION DOMAIN-CONTAINING PROTEIN"/>
    <property type="match status" value="1"/>
</dbReference>
<dbReference type="Pfam" id="PF01546">
    <property type="entry name" value="Peptidase_M20"/>
    <property type="match status" value="1"/>
</dbReference>
<comment type="cofactor">
    <cofactor evidence="1">
        <name>Zn(2+)</name>
        <dbReference type="ChEBI" id="CHEBI:29105"/>
    </cofactor>
</comment>
<evidence type="ECO:0000259" key="7">
    <source>
        <dbReference type="Pfam" id="PF07687"/>
    </source>
</evidence>
<dbReference type="GO" id="GO:0046872">
    <property type="term" value="F:metal ion binding"/>
    <property type="evidence" value="ECO:0007669"/>
    <property type="project" value="UniProtKB-KW"/>
</dbReference>
<dbReference type="InterPro" id="IPR002933">
    <property type="entry name" value="Peptidase_M20"/>
</dbReference>
<sequence length="457" mass="48408">MNDLSHRQDGAAPSTAEDTAAASEVTELCARLIRFDTSNYGGGDSRGEREAAEWTAGLLSDSGYEPVVLESAPRRASTVVRIPGEDRDAPALLVHGHLDVVPAEPADWSFDPFCGEIRDGVVLGRGALDMKDMDAMMLAIARSWARRGVRPPRDVVMAFVADEEDTGELGAGFLVDRHPDLFEGVTTAIGESGGYSLHLPDASRLYPIAVGERGSAWMDLTARGAAGHGSRPGPDNAVATLATTLAALAAHRWPVRIVPAVAALLDGLCAHLGITVDPSDPASLAQLGEAAKLVEATVANTLNPTMLKAGYKHNVIPSEATAGVDGRVLPGAEEDFFATVDALLGEKVSRSFRSFAAPVFADHESREFAAMAAALRRADPEALVLPFIMSGGTDAKAFARLGIQCYGFGPGLTPPGFDAWRYVHGVDEQVLVSSLEFGVRVLEDFLRSDPLTVRSDR</sequence>
<feature type="domain" description="Peptidase M20 dimerisation" evidence="7">
    <location>
        <begin position="210"/>
        <end position="338"/>
    </location>
</feature>
<dbReference type="SUPFAM" id="SSF55031">
    <property type="entry name" value="Bacterial exopeptidase dimerisation domain"/>
    <property type="match status" value="1"/>
</dbReference>
<keyword evidence="4 8" id="KW-0378">Hydrolase</keyword>
<keyword evidence="9" id="KW-1185">Reference proteome</keyword>
<evidence type="ECO:0000256" key="2">
    <source>
        <dbReference type="ARBA" id="ARBA00006247"/>
    </source>
</evidence>
<dbReference type="Pfam" id="PF07687">
    <property type="entry name" value="M20_dimer"/>
    <property type="match status" value="1"/>
</dbReference>
<dbReference type="InterPro" id="IPR001261">
    <property type="entry name" value="ArgE/DapE_CS"/>
</dbReference>
<comment type="caution">
    <text evidence="8">The sequence shown here is derived from an EMBL/GenBank/DDBJ whole genome shotgun (WGS) entry which is preliminary data.</text>
</comment>
<dbReference type="Proteomes" id="UP000325849">
    <property type="component" value="Unassembled WGS sequence"/>
</dbReference>
<gene>
    <name evidence="8" type="ORF">FNH09_31715</name>
</gene>
<dbReference type="GO" id="GO:0016787">
    <property type="term" value="F:hydrolase activity"/>
    <property type="evidence" value="ECO:0007669"/>
    <property type="project" value="UniProtKB-KW"/>
</dbReference>
<dbReference type="OrthoDB" id="7055905at2"/>
<keyword evidence="5" id="KW-0862">Zinc</keyword>
<evidence type="ECO:0000256" key="5">
    <source>
        <dbReference type="ARBA" id="ARBA00022833"/>
    </source>
</evidence>
<dbReference type="NCBIfam" id="NF005913">
    <property type="entry name" value="PRK07906.1"/>
    <property type="match status" value="1"/>
</dbReference>
<evidence type="ECO:0000256" key="4">
    <source>
        <dbReference type="ARBA" id="ARBA00022801"/>
    </source>
</evidence>
<reference evidence="8 9" key="1">
    <citation type="submission" date="2019-07" db="EMBL/GenBank/DDBJ databases">
        <title>New species of Amycolatopsis and Streptomyces.</title>
        <authorList>
            <person name="Duangmal K."/>
            <person name="Teo W.F.A."/>
            <person name="Lipun K."/>
        </authorList>
    </citation>
    <scope>NUCLEOTIDE SEQUENCE [LARGE SCALE GENOMIC DNA]</scope>
    <source>
        <strain evidence="8 9">NBRC 109810</strain>
    </source>
</reference>
<evidence type="ECO:0000256" key="3">
    <source>
        <dbReference type="ARBA" id="ARBA00022723"/>
    </source>
</evidence>
<dbReference type="PROSITE" id="PS00758">
    <property type="entry name" value="ARGE_DAPE_CPG2_1"/>
    <property type="match status" value="1"/>
</dbReference>
<dbReference type="RefSeq" id="WP_152893351.1">
    <property type="nucleotide sequence ID" value="NZ_VJZD01000170.1"/>
</dbReference>
<keyword evidence="3" id="KW-0479">Metal-binding</keyword>
<dbReference type="InterPro" id="IPR050072">
    <property type="entry name" value="Peptidase_M20A"/>
</dbReference>
<dbReference type="PANTHER" id="PTHR43808">
    <property type="entry name" value="ACETYLORNITHINE DEACETYLASE"/>
    <property type="match status" value="1"/>
</dbReference>
<name>A0A5N8VLC9_9ACTN</name>
<dbReference type="Gene3D" id="3.40.630.10">
    <property type="entry name" value="Zn peptidases"/>
    <property type="match status" value="1"/>
</dbReference>
<evidence type="ECO:0000313" key="9">
    <source>
        <dbReference type="Proteomes" id="UP000325849"/>
    </source>
</evidence>
<dbReference type="InterPro" id="IPR011650">
    <property type="entry name" value="Peptidase_M20_dimer"/>
</dbReference>